<dbReference type="InterPro" id="IPR027417">
    <property type="entry name" value="P-loop_NTPase"/>
</dbReference>
<sequence>MAARPTGLGHYSPRRRSSFEFLPPDMSELRVVLLGNDWSARSSVGNDLLGQPVFNIETGSDCCQGIGGQLEEKHIVIINTPDLLHHTISEGKVSEHIESCMSLSAPGPHVFLLVLQPENFTEQQKQKLCRILEKFSDESFDHSLVLISTSIQESPGFIGRDRELSPLKEMIRKCRFRQLCLKNLEPSELLTRLGQTAKENNGEHVCCERYEVPAESLPDDHPTPKERTIVRISTAVKGVGNMLRGMIPGSSQSKENPPQTSGLRIVLIGKSDDKKTELANFIINKQSFHSQRPAGAPVASCGEWRGKPCTVVKTPEMFSLSEKAIRKQVKSCETLCSPGPNVLLLIVKPSDFTEKNRKTLKFILTLFGPDAFKNSVVIITEDGIEMTASLSQLLEDCGGRHYWMSEENHDSLMEKIEAAVNRKEKPLPAALNLVLFGRTGSVKTSAAGAILGQTELHSASNPSECVKHQGEVRGCQVSVVELPALYGKPLEDVMKESLRCVSLCDPEGVHAFILVLPVGPLTEEDRKELKTIQDTFGSGVHDFTMILFTVDSDPTDPAVVNFVGQSQAIQKLCEMFGQRHLIINREDEYQASALLDTVEKMRLNKKKAPCYTTHTLAHNQITKIVQLQKHFSEQKAEVTGKEETLSPECLRIVLIGKTGSGKSSTGNTILRKRAFKAESSQTSVTRWCQKQQNQVDGRPVVVVDTPGLFDTTLSNEEVHEETVKCISLLAPGPHVFLLVLRIGRLTQEEKESLQLIKKGFGKNSEKFTIILLTGGDTLQYDGMSIENYIENKCDDSFKKLISDCGGRYHMFNNYDQNNLTQVRELIEKIDTLVKENGGSCYTNETLQEAEAAIRKEMEKILKEKEEEMVREREELNRKHEEEKEALKKRMEEQGAEIEQERKQKNEQLKKMEENIEKERKQRQEEKEKREEEDRKKKRQEESQRQEWEEKLEALEKKIESESKEKETIDKKLVESREEIRKEQDKWEKERKEWWKSRSLDDEKNRMMEKDKIQKLQKEYELEKEKYEMKRKAEDQCRREQEDRERKELEENSKKQMEALRTKYEEEARKHAEEFNEFREKYTKDFEALMEKHDEELKALRQQHDEEMKQTEEKQTKEYNLLQDLSKNKEKNLTEENRQLQDLKKMQQKEIEDLKKRWRCTIQ</sequence>
<proteinExistence type="inferred from homology"/>
<keyword evidence="7" id="KW-1185">Reference proteome</keyword>
<evidence type="ECO:0000256" key="3">
    <source>
        <dbReference type="ARBA" id="ARBA00023134"/>
    </source>
</evidence>
<dbReference type="Gene3D" id="3.40.50.300">
    <property type="entry name" value="P-loop containing nucleotide triphosphate hydrolases"/>
    <property type="match status" value="4"/>
</dbReference>
<dbReference type="AlphaFoldDB" id="A0A665VK62"/>
<dbReference type="PANTHER" id="PTHR10903:SF188">
    <property type="entry name" value="GTPASE IMAP FAMILY MEMBER 2-LIKE-RELATED"/>
    <property type="match status" value="1"/>
</dbReference>
<evidence type="ECO:0000313" key="7">
    <source>
        <dbReference type="Proteomes" id="UP000472264"/>
    </source>
</evidence>
<reference evidence="6" key="1">
    <citation type="submission" date="2021-04" db="EMBL/GenBank/DDBJ databases">
        <authorList>
            <consortium name="Wellcome Sanger Institute Data Sharing"/>
        </authorList>
    </citation>
    <scope>NUCLEOTIDE SEQUENCE [LARGE SCALE GENOMIC DNA]</scope>
</reference>
<dbReference type="InterPro" id="IPR045058">
    <property type="entry name" value="GIMA/IAN/Toc"/>
</dbReference>
<organism evidence="6 7">
    <name type="scientific">Echeneis naucrates</name>
    <name type="common">Live sharksucker</name>
    <dbReference type="NCBI Taxonomy" id="173247"/>
    <lineage>
        <taxon>Eukaryota</taxon>
        <taxon>Metazoa</taxon>
        <taxon>Chordata</taxon>
        <taxon>Craniata</taxon>
        <taxon>Vertebrata</taxon>
        <taxon>Euteleostomi</taxon>
        <taxon>Actinopterygii</taxon>
        <taxon>Neopterygii</taxon>
        <taxon>Teleostei</taxon>
        <taxon>Neoteleostei</taxon>
        <taxon>Acanthomorphata</taxon>
        <taxon>Carangaria</taxon>
        <taxon>Carangiformes</taxon>
        <taxon>Echeneidae</taxon>
        <taxon>Echeneis</taxon>
    </lineage>
</organism>
<dbReference type="FunFam" id="3.40.50.300:FF:000366">
    <property type="entry name" value="GTPase, IMAP family member 2"/>
    <property type="match status" value="1"/>
</dbReference>
<protein>
    <recommendedName>
        <fullName evidence="5">AIG1-type G domain-containing protein</fullName>
    </recommendedName>
</protein>
<feature type="compositionally biased region" description="Basic and acidic residues" evidence="4">
    <location>
        <begin position="1125"/>
        <end position="1140"/>
    </location>
</feature>
<feature type="domain" description="AIG1-type G" evidence="5">
    <location>
        <begin position="647"/>
        <end position="850"/>
    </location>
</feature>
<feature type="compositionally biased region" description="Basic and acidic residues" evidence="4">
    <location>
        <begin position="1100"/>
        <end position="1116"/>
    </location>
</feature>
<accession>A0A665VK62</accession>
<evidence type="ECO:0000256" key="2">
    <source>
        <dbReference type="ARBA" id="ARBA00022741"/>
    </source>
</evidence>
<dbReference type="Pfam" id="PF04548">
    <property type="entry name" value="AIG1"/>
    <property type="match status" value="4"/>
</dbReference>
<dbReference type="Ensembl" id="ENSENLT00000032572.1">
    <property type="protein sequence ID" value="ENSENLP00000031662.1"/>
    <property type="gene ID" value="ENSENLG00000013986.1"/>
</dbReference>
<feature type="region of interest" description="Disordered" evidence="4">
    <location>
        <begin position="1100"/>
        <end position="1140"/>
    </location>
</feature>
<dbReference type="PANTHER" id="PTHR10903">
    <property type="entry name" value="GTPASE, IMAP FAMILY MEMBER-RELATED"/>
    <property type="match status" value="1"/>
</dbReference>
<dbReference type="OMA" id="ANGGGCY"/>
<evidence type="ECO:0000256" key="1">
    <source>
        <dbReference type="ARBA" id="ARBA00008535"/>
    </source>
</evidence>
<keyword evidence="3" id="KW-0342">GTP-binding</keyword>
<dbReference type="InParanoid" id="A0A665VK62"/>
<dbReference type="Proteomes" id="UP000472264">
    <property type="component" value="Chromosome 9"/>
</dbReference>
<dbReference type="PROSITE" id="PS51720">
    <property type="entry name" value="G_AIG1"/>
    <property type="match status" value="2"/>
</dbReference>
<dbReference type="GO" id="GO:0005525">
    <property type="term" value="F:GTP binding"/>
    <property type="evidence" value="ECO:0007669"/>
    <property type="project" value="UniProtKB-KW"/>
</dbReference>
<dbReference type="FunCoup" id="A0A665VK62">
    <property type="interactions" value="24"/>
</dbReference>
<comment type="similarity">
    <text evidence="1">Belongs to the TRAFAC class TrmE-Era-EngA-EngB-Septin-like GTPase superfamily. AIG1/Toc34/Toc159-like paraseptin GTPase family. IAN subfamily.</text>
</comment>
<reference evidence="6" key="3">
    <citation type="submission" date="2025-09" db="UniProtKB">
        <authorList>
            <consortium name="Ensembl"/>
        </authorList>
    </citation>
    <scope>IDENTIFICATION</scope>
</reference>
<keyword evidence="2" id="KW-0547">Nucleotide-binding</keyword>
<evidence type="ECO:0000256" key="4">
    <source>
        <dbReference type="SAM" id="MobiDB-lite"/>
    </source>
</evidence>
<feature type="domain" description="AIG1-type G" evidence="5">
    <location>
        <begin position="428"/>
        <end position="620"/>
    </location>
</feature>
<evidence type="ECO:0000313" key="6">
    <source>
        <dbReference type="Ensembl" id="ENSENLP00000031662.1"/>
    </source>
</evidence>
<dbReference type="InterPro" id="IPR006703">
    <property type="entry name" value="G_AIG1"/>
</dbReference>
<dbReference type="CDD" id="cd01852">
    <property type="entry name" value="AIG1"/>
    <property type="match status" value="1"/>
</dbReference>
<name>A0A665VK62_ECHNA</name>
<reference evidence="6" key="2">
    <citation type="submission" date="2025-08" db="UniProtKB">
        <authorList>
            <consortium name="Ensembl"/>
        </authorList>
    </citation>
    <scope>IDENTIFICATION</scope>
</reference>
<evidence type="ECO:0000259" key="5">
    <source>
        <dbReference type="PROSITE" id="PS51720"/>
    </source>
</evidence>
<feature type="region of interest" description="Disordered" evidence="4">
    <location>
        <begin position="866"/>
        <end position="988"/>
    </location>
</feature>
<feature type="region of interest" description="Disordered" evidence="4">
    <location>
        <begin position="1026"/>
        <end position="1055"/>
    </location>
</feature>
<dbReference type="SUPFAM" id="SSF52540">
    <property type="entry name" value="P-loop containing nucleoside triphosphate hydrolases"/>
    <property type="match status" value="4"/>
</dbReference>